<organism evidence="3 4">
    <name type="scientific">Streptomyces poriferorum</name>
    <dbReference type="NCBI Taxonomy" id="2798799"/>
    <lineage>
        <taxon>Bacteria</taxon>
        <taxon>Bacillati</taxon>
        <taxon>Actinomycetota</taxon>
        <taxon>Actinomycetes</taxon>
        <taxon>Kitasatosporales</taxon>
        <taxon>Streptomycetaceae</taxon>
        <taxon>Streptomyces</taxon>
    </lineage>
</organism>
<dbReference type="EMBL" id="CP120988">
    <property type="protein sequence ID" value="WLQ60342.1"/>
    <property type="molecule type" value="Genomic_DNA"/>
</dbReference>
<evidence type="ECO:0000313" key="3">
    <source>
        <dbReference type="EMBL" id="WLQ60342.1"/>
    </source>
</evidence>
<evidence type="ECO:0000313" key="4">
    <source>
        <dbReference type="Proteomes" id="UP001235744"/>
    </source>
</evidence>
<keyword evidence="4" id="KW-1185">Reference proteome</keyword>
<feature type="signal peptide" evidence="2">
    <location>
        <begin position="1"/>
        <end position="18"/>
    </location>
</feature>
<keyword evidence="2" id="KW-0732">Signal</keyword>
<dbReference type="Proteomes" id="UP001235744">
    <property type="component" value="Chromosome"/>
</dbReference>
<evidence type="ECO:0000256" key="1">
    <source>
        <dbReference type="SAM" id="MobiDB-lite"/>
    </source>
</evidence>
<protein>
    <recommendedName>
        <fullName evidence="5">Lipoprotein</fullName>
    </recommendedName>
</protein>
<accession>A0ABY9J2G4</accession>
<dbReference type="PROSITE" id="PS51257">
    <property type="entry name" value="PROKAR_LIPOPROTEIN"/>
    <property type="match status" value="1"/>
</dbReference>
<name>A0ABY9J2G4_9ACTN</name>
<proteinExistence type="predicted"/>
<gene>
    <name evidence="3" type="ORF">P8A19_35165</name>
</gene>
<evidence type="ECO:0000256" key="2">
    <source>
        <dbReference type="SAM" id="SignalP"/>
    </source>
</evidence>
<reference evidence="3 4" key="1">
    <citation type="submission" date="2023-03" db="EMBL/GenBank/DDBJ databases">
        <title>Isolation and description of six Streptomyces strains from soil environments, able to metabolize different microbial glucans.</title>
        <authorList>
            <person name="Widen T."/>
            <person name="Larsbrink J."/>
        </authorList>
    </citation>
    <scope>NUCLEOTIDE SEQUENCE [LARGE SCALE GENOMIC DNA]</scope>
    <source>
        <strain evidence="3 4">Alt2</strain>
    </source>
</reference>
<evidence type="ECO:0008006" key="5">
    <source>
        <dbReference type="Google" id="ProtNLM"/>
    </source>
</evidence>
<dbReference type="RefSeq" id="WP_306069365.1">
    <property type="nucleotide sequence ID" value="NZ_CP120988.1"/>
</dbReference>
<dbReference type="PANTHER" id="PTHR39335:SF1">
    <property type="entry name" value="BLL4220 PROTEIN"/>
    <property type="match status" value="1"/>
</dbReference>
<dbReference type="PANTHER" id="PTHR39335">
    <property type="entry name" value="BLL4220 PROTEIN"/>
    <property type="match status" value="1"/>
</dbReference>
<feature type="region of interest" description="Disordered" evidence="1">
    <location>
        <begin position="26"/>
        <end position="49"/>
    </location>
</feature>
<dbReference type="Pfam" id="PF03640">
    <property type="entry name" value="Lipoprotein_15"/>
    <property type="match status" value="2"/>
</dbReference>
<sequence>MNRTAMANVCAAALFAAALTGCSDSTSDTAEEAHGSTPSASPSKPATVDTKSVDKLGAILTDEKGRTLYLFLADKKNKSNCTGDCAKAWPPLLSKGDAKAGKGVNQKLLDITKRSGGDQQVTYNGHPLYYYAGDKKPGQTNGQALDQFGAEWYVLDAKGKQVES</sequence>
<dbReference type="InterPro" id="IPR005297">
    <property type="entry name" value="Lipoprotein_repeat"/>
</dbReference>
<feature type="chain" id="PRO_5046644857" description="Lipoprotein" evidence="2">
    <location>
        <begin position="19"/>
        <end position="164"/>
    </location>
</feature>
<feature type="compositionally biased region" description="Low complexity" evidence="1">
    <location>
        <begin position="36"/>
        <end position="47"/>
    </location>
</feature>